<name>A0A849VH28_9GAMM</name>
<feature type="transmembrane region" description="Helical" evidence="1">
    <location>
        <begin position="49"/>
        <end position="66"/>
    </location>
</feature>
<feature type="transmembrane region" description="Helical" evidence="1">
    <location>
        <begin position="132"/>
        <end position="153"/>
    </location>
</feature>
<feature type="transmembrane region" description="Helical" evidence="1">
    <location>
        <begin position="375"/>
        <end position="392"/>
    </location>
</feature>
<dbReference type="Proteomes" id="UP000586305">
    <property type="component" value="Unassembled WGS sequence"/>
</dbReference>
<feature type="transmembrane region" description="Helical" evidence="1">
    <location>
        <begin position="21"/>
        <end position="43"/>
    </location>
</feature>
<keyword evidence="1" id="KW-0812">Transmembrane</keyword>
<evidence type="ECO:0000313" key="2">
    <source>
        <dbReference type="EMBL" id="NOU51793.1"/>
    </source>
</evidence>
<keyword evidence="1" id="KW-1133">Transmembrane helix</keyword>
<sequence length="425" mass="47926">MEQVQVASSQSEPSMAHKICVLMMSIYLLADIASGFTVIQLGVDLKISLLFKLPLTILIFTLVFVLNPNYFTVLCSVLGFLLIGPVLQLLSKADLAFFIADFSLVYKMLLPMSIFVYFGLLAMHWRAFTVKWLERILLSNFLILSINLLIGALGFGRASYSLRDGETAGSNGYIYAANELGATMIVLFSFVLHWFWNYQRKWYFIFSLVTLFFGFLVATKTAMLSALLLIFLIPLANEREKVFKFTKLKAYILVPLCIVATIIMLLIADLLKAIGLYDKFLWVLTEKGVLGVILSGRDMYAYDLWVVYIEYLDTWQQFIGVGSAGIAQFLPIKYSAEIDVVDTLVWFGFFGLLVCLAFYLFTFTKSLKQFVDSKSKYSPCVVVGSFILLFLAQLSGHVWMSGTLGIALGCFLSLLWVDREPKELA</sequence>
<dbReference type="RefSeq" id="WP_171626850.1">
    <property type="nucleotide sequence ID" value="NZ_JABBPG010000006.1"/>
</dbReference>
<accession>A0A849VH28</accession>
<evidence type="ECO:0008006" key="4">
    <source>
        <dbReference type="Google" id="ProtNLM"/>
    </source>
</evidence>
<feature type="transmembrane region" description="Helical" evidence="1">
    <location>
        <begin position="344"/>
        <end position="363"/>
    </location>
</feature>
<feature type="transmembrane region" description="Helical" evidence="1">
    <location>
        <begin position="173"/>
        <end position="196"/>
    </location>
</feature>
<feature type="transmembrane region" description="Helical" evidence="1">
    <location>
        <begin position="96"/>
        <end position="120"/>
    </location>
</feature>
<evidence type="ECO:0000256" key="1">
    <source>
        <dbReference type="SAM" id="Phobius"/>
    </source>
</evidence>
<dbReference type="EMBL" id="JABBPG010000006">
    <property type="protein sequence ID" value="NOU51793.1"/>
    <property type="molecule type" value="Genomic_DNA"/>
</dbReference>
<feature type="transmembrane region" description="Helical" evidence="1">
    <location>
        <begin position="248"/>
        <end position="268"/>
    </location>
</feature>
<gene>
    <name evidence="2" type="ORF">HG263_14745</name>
</gene>
<comment type="caution">
    <text evidence="2">The sequence shown here is derived from an EMBL/GenBank/DDBJ whole genome shotgun (WGS) entry which is preliminary data.</text>
</comment>
<feature type="transmembrane region" description="Helical" evidence="1">
    <location>
        <begin position="203"/>
        <end position="236"/>
    </location>
</feature>
<feature type="transmembrane region" description="Helical" evidence="1">
    <location>
        <begin position="280"/>
        <end position="296"/>
    </location>
</feature>
<feature type="transmembrane region" description="Helical" evidence="1">
    <location>
        <begin position="71"/>
        <end position="90"/>
    </location>
</feature>
<evidence type="ECO:0000313" key="3">
    <source>
        <dbReference type="Proteomes" id="UP000586305"/>
    </source>
</evidence>
<keyword evidence="1" id="KW-0472">Membrane</keyword>
<proteinExistence type="predicted"/>
<feature type="transmembrane region" description="Helical" evidence="1">
    <location>
        <begin position="398"/>
        <end position="417"/>
    </location>
</feature>
<reference evidence="2 3" key="1">
    <citation type="submission" date="2020-04" db="EMBL/GenBank/DDBJ databases">
        <title>Pseudoalteromonas caenipelagi sp. nov., isolated from a tidal flat.</title>
        <authorList>
            <person name="Park S."/>
            <person name="Yoon J.-H."/>
        </authorList>
    </citation>
    <scope>NUCLEOTIDE SEQUENCE [LARGE SCALE GENOMIC DNA]</scope>
    <source>
        <strain evidence="2 3">JBTF-M23</strain>
    </source>
</reference>
<dbReference type="AlphaFoldDB" id="A0A849VH28"/>
<protein>
    <recommendedName>
        <fullName evidence="4">O-antigen ligase-like membrane protein</fullName>
    </recommendedName>
</protein>
<keyword evidence="3" id="KW-1185">Reference proteome</keyword>
<organism evidence="2 3">
    <name type="scientific">Pseudoalteromonas caenipelagi</name>
    <dbReference type="NCBI Taxonomy" id="2726988"/>
    <lineage>
        <taxon>Bacteria</taxon>
        <taxon>Pseudomonadati</taxon>
        <taxon>Pseudomonadota</taxon>
        <taxon>Gammaproteobacteria</taxon>
        <taxon>Alteromonadales</taxon>
        <taxon>Pseudoalteromonadaceae</taxon>
        <taxon>Pseudoalteromonas</taxon>
    </lineage>
</organism>